<evidence type="ECO:0000256" key="2">
    <source>
        <dbReference type="SAM" id="Phobius"/>
    </source>
</evidence>
<name>A0AAE0ZZ48_9GAST</name>
<protein>
    <submittedName>
        <fullName evidence="3">Uncharacterized protein</fullName>
    </submittedName>
</protein>
<feature type="transmembrane region" description="Helical" evidence="2">
    <location>
        <begin position="69"/>
        <end position="90"/>
    </location>
</feature>
<comment type="caution">
    <text evidence="3">The sequence shown here is derived from an EMBL/GenBank/DDBJ whole genome shotgun (WGS) entry which is preliminary data.</text>
</comment>
<gene>
    <name evidence="3" type="ORF">RRG08_021699</name>
</gene>
<dbReference type="Proteomes" id="UP001283361">
    <property type="component" value="Unassembled WGS sequence"/>
</dbReference>
<reference evidence="3" key="1">
    <citation type="journal article" date="2023" name="G3 (Bethesda)">
        <title>A reference genome for the long-term kleptoplast-retaining sea slug Elysia crispata morphotype clarki.</title>
        <authorList>
            <person name="Eastman K.E."/>
            <person name="Pendleton A.L."/>
            <person name="Shaikh M.A."/>
            <person name="Suttiyut T."/>
            <person name="Ogas R."/>
            <person name="Tomko P."/>
            <person name="Gavelis G."/>
            <person name="Widhalm J.R."/>
            <person name="Wisecaver J.H."/>
        </authorList>
    </citation>
    <scope>NUCLEOTIDE SEQUENCE</scope>
    <source>
        <strain evidence="3">ECLA1</strain>
    </source>
</reference>
<keyword evidence="2" id="KW-1133">Transmembrane helix</keyword>
<keyword evidence="2" id="KW-0472">Membrane</keyword>
<feature type="coiled-coil region" evidence="1">
    <location>
        <begin position="116"/>
        <end position="173"/>
    </location>
</feature>
<dbReference type="AlphaFoldDB" id="A0AAE0ZZ48"/>
<accession>A0AAE0ZZ48</accession>
<evidence type="ECO:0000256" key="1">
    <source>
        <dbReference type="SAM" id="Coils"/>
    </source>
</evidence>
<keyword evidence="2" id="KW-0812">Transmembrane</keyword>
<proteinExistence type="predicted"/>
<evidence type="ECO:0000313" key="3">
    <source>
        <dbReference type="EMBL" id="KAK3777581.1"/>
    </source>
</evidence>
<organism evidence="3 4">
    <name type="scientific">Elysia crispata</name>
    <name type="common">lettuce slug</name>
    <dbReference type="NCBI Taxonomy" id="231223"/>
    <lineage>
        <taxon>Eukaryota</taxon>
        <taxon>Metazoa</taxon>
        <taxon>Spiralia</taxon>
        <taxon>Lophotrochozoa</taxon>
        <taxon>Mollusca</taxon>
        <taxon>Gastropoda</taxon>
        <taxon>Heterobranchia</taxon>
        <taxon>Euthyneura</taxon>
        <taxon>Panpulmonata</taxon>
        <taxon>Sacoglossa</taxon>
        <taxon>Placobranchoidea</taxon>
        <taxon>Plakobranchidae</taxon>
        <taxon>Elysia</taxon>
    </lineage>
</organism>
<sequence>MAIIKEAAVVYKAPKRMKKRRQLDALVDNVKLPRHRKSSTSQELLDYNSDSSELEEFSLAGLSSRKAKIGLFMVTMACLSICLGLVWVQWHLRHEIVLLQEKLKSVQSPDQGKSEFASLQAQVKGMENSLKELKKSDGLLDMDERLRKVEATAEKLNQSVFDAQNTLKSLKLKALAGTIASLGSELKEGETAQSAKTAEFEERLSALEGKANQPEKSSDMMEKKNSVDAQFRGMLSQQIADVNETTRSGILSVRDELSTLQGRLSALESYTQSKESGLMHDEVETLVMALIQEKMNNLTSSSVAGASGEVNNHSSDVLSQLSEKVNFLTQTISSKADFAESMDLVSKGDFILFQNDTLLNFENVNRTVFALSTELDSTFHRLDIVDAAVLNMSTLVGFESVHADKNQEDIPALSNSNSASTTVSTIEEGALKTTFPAALSSGTSKEAYQKQNQGLQIEGIESAEDLRKSWETWPLNNGQISTDVACMMLHLQGDSCWTFQQWKNCHFNVQEEMATHSLQNPTLELKYLKLFR</sequence>
<keyword evidence="4" id="KW-1185">Reference proteome</keyword>
<dbReference type="EMBL" id="JAWDGP010003066">
    <property type="protein sequence ID" value="KAK3777581.1"/>
    <property type="molecule type" value="Genomic_DNA"/>
</dbReference>
<evidence type="ECO:0000313" key="4">
    <source>
        <dbReference type="Proteomes" id="UP001283361"/>
    </source>
</evidence>
<keyword evidence="1" id="KW-0175">Coiled coil</keyword>